<comment type="caution">
    <text evidence="2">The sequence shown here is derived from an EMBL/GenBank/DDBJ whole genome shotgun (WGS) entry which is preliminary data.</text>
</comment>
<keyword evidence="1" id="KW-0963">Cytoplasm</keyword>
<evidence type="ECO:0000313" key="3">
    <source>
        <dbReference type="Proteomes" id="UP001200430"/>
    </source>
</evidence>
<comment type="caution">
    <text evidence="1">Lacks conserved residue(s) required for the propagation of feature annotation.</text>
</comment>
<keyword evidence="1" id="KW-0820">tRNA-binding</keyword>
<dbReference type="EMBL" id="JAKGUD010000003">
    <property type="protein sequence ID" value="MCF4141958.1"/>
    <property type="molecule type" value="Genomic_DNA"/>
</dbReference>
<keyword evidence="1" id="KW-0694">RNA-binding</keyword>
<dbReference type="Pfam" id="PF05636">
    <property type="entry name" value="HIGH_NTase1"/>
    <property type="match status" value="1"/>
</dbReference>
<dbReference type="HAMAP" id="MF_01539">
    <property type="entry name" value="TmcAL"/>
    <property type="match status" value="1"/>
</dbReference>
<feature type="binding site" evidence="1">
    <location>
        <begin position="9"/>
        <end position="22"/>
    </location>
    <ligand>
        <name>ATP</name>
        <dbReference type="ChEBI" id="CHEBI:30616"/>
    </ligand>
</feature>
<feature type="binding site" evidence="1">
    <location>
        <position position="186"/>
    </location>
    <ligand>
        <name>ATP</name>
        <dbReference type="ChEBI" id="CHEBI:30616"/>
    </ligand>
</feature>
<dbReference type="PANTHER" id="PTHR37825">
    <property type="entry name" value="TRNA(MET) CYTIDINE ACETATE LIGASE"/>
    <property type="match status" value="1"/>
</dbReference>
<proteinExistence type="inferred from homology"/>
<dbReference type="EC" id="6.3.4.-" evidence="1"/>
<protein>
    <recommendedName>
        <fullName evidence="1">tRNA(Met) cytidine acetate ligase</fullName>
        <ecNumber evidence="1">6.3.4.-</ecNumber>
    </recommendedName>
</protein>
<keyword evidence="1" id="KW-0547">Nucleotide-binding</keyword>
<dbReference type="RefSeq" id="WP_236098719.1">
    <property type="nucleotide sequence ID" value="NZ_JAKGUD010000003.1"/>
</dbReference>
<evidence type="ECO:0000313" key="2">
    <source>
        <dbReference type="EMBL" id="MCF4141958.1"/>
    </source>
</evidence>
<comment type="function">
    <text evidence="1">Catalyzes the formation of N(4)-acetylcytidine (ac(4)C) at the wobble position of elongator tRNA(Met), using acetate and ATP as substrates. First activates an acetate ion to form acetyladenylate (Ac-AMP) and then transfers the acetyl group to tRNA to form ac(4)C34.</text>
</comment>
<organism evidence="2 3">
    <name type="scientific">Dethiosulfovibrio marinus</name>
    <dbReference type="NCBI Taxonomy" id="133532"/>
    <lineage>
        <taxon>Bacteria</taxon>
        <taxon>Thermotogati</taxon>
        <taxon>Synergistota</taxon>
        <taxon>Synergistia</taxon>
        <taxon>Synergistales</taxon>
        <taxon>Dethiosulfovibrionaceae</taxon>
        <taxon>Dethiosulfovibrio</taxon>
    </lineage>
</organism>
<keyword evidence="3" id="KW-1185">Reference proteome</keyword>
<gene>
    <name evidence="1" type="primary">tmcAL</name>
    <name evidence="2" type="ORF">L2W38_03905</name>
</gene>
<keyword evidence="1" id="KW-0067">ATP-binding</keyword>
<evidence type="ECO:0000256" key="1">
    <source>
        <dbReference type="HAMAP-Rule" id="MF_01539"/>
    </source>
</evidence>
<feature type="binding site" evidence="1">
    <location>
        <position position="161"/>
    </location>
    <ligand>
        <name>ATP</name>
        <dbReference type="ChEBI" id="CHEBI:30616"/>
    </ligand>
</feature>
<dbReference type="Proteomes" id="UP001200430">
    <property type="component" value="Unassembled WGS sequence"/>
</dbReference>
<feature type="binding site" evidence="1">
    <location>
        <position position="102"/>
    </location>
    <ligand>
        <name>ATP</name>
        <dbReference type="ChEBI" id="CHEBI:30616"/>
    </ligand>
</feature>
<comment type="similarity">
    <text evidence="1">Belongs to the TmcAL family.</text>
</comment>
<sequence length="410" mass="46244">MFKKAIGIIAEYNPFHMGHLHHVENASSSGDPVIVALSSNFTQRGKPAFIDKWSRAEMALLSGADLVLELPVVFSCHNAGVFANAGVDIMKSTGVVDRLSFGMETISPKLRDIVAILVEEPKPFKLNLRKFLNEGFSYVESRTRAMDCAYPGAGEILSQPNNSLAISYMMRIEEKGYDITPLPVKRAGAGYHDRSISVEFPSATAIRKGIRGKREKAFQQVPPFSRKILEREISRGRCFLDNDTLWEKIRFLMTRTSGEELGKYAEFGEGIENRFMKALGKSTDWEDFIDRCTSRRYPRGRLQRNMMHFLIGLGHEENRAYQEKGPAYLRPLGATKRGRDLLKRIDEVGTLPVISKFAQLDRDYGRSMLLMERRSCDIWELLLPGGTPGKDAKTPPIIVQSTCRNEETSL</sequence>
<keyword evidence="1" id="KW-0819">tRNA processing</keyword>
<name>A0ABS9EL71_9BACT</name>
<comment type="catalytic activity">
    <reaction evidence="1">
        <text>cytidine(34) in elongator tRNA(Met) + acetate + ATP = N(4)-acetylcytidine(34) in elongator tRNA(Met) + AMP + diphosphate</text>
        <dbReference type="Rhea" id="RHEA:58144"/>
        <dbReference type="Rhea" id="RHEA-COMP:10693"/>
        <dbReference type="Rhea" id="RHEA-COMP:10694"/>
        <dbReference type="ChEBI" id="CHEBI:30089"/>
        <dbReference type="ChEBI" id="CHEBI:30616"/>
        <dbReference type="ChEBI" id="CHEBI:33019"/>
        <dbReference type="ChEBI" id="CHEBI:74900"/>
        <dbReference type="ChEBI" id="CHEBI:82748"/>
        <dbReference type="ChEBI" id="CHEBI:456215"/>
    </reaction>
</comment>
<comment type="subcellular location">
    <subcellularLocation>
        <location evidence="1">Cytoplasm</location>
    </subcellularLocation>
</comment>
<dbReference type="SUPFAM" id="SSF52374">
    <property type="entry name" value="Nucleotidylyl transferase"/>
    <property type="match status" value="1"/>
</dbReference>
<dbReference type="Gene3D" id="3.40.50.620">
    <property type="entry name" value="HUPs"/>
    <property type="match status" value="1"/>
</dbReference>
<accession>A0ABS9EL71</accession>
<keyword evidence="1" id="KW-0436">Ligase</keyword>
<dbReference type="PANTHER" id="PTHR37825:SF1">
    <property type="entry name" value="TRNA(MET) CYTIDINE ACETATE LIGASE"/>
    <property type="match status" value="1"/>
</dbReference>
<dbReference type="InterPro" id="IPR008513">
    <property type="entry name" value="tRNA(Met)_cyd_acetate_ligase"/>
</dbReference>
<reference evidence="2 3" key="1">
    <citation type="submission" date="2022-01" db="EMBL/GenBank/DDBJ databases">
        <title>Dethiosulfovibrio faecalis sp. nov., a novel proteolytic, non-sulfur-reducing bacterium isolated from a marine aquaculture solid waste bioreactor.</title>
        <authorList>
            <person name="Grabowski S."/>
            <person name="Apolinario E."/>
            <person name="Schneider N."/>
            <person name="Marshall C.W."/>
            <person name="Sowers K.R."/>
        </authorList>
    </citation>
    <scope>NUCLEOTIDE SEQUENCE [LARGE SCALE GENOMIC DNA]</scope>
    <source>
        <strain evidence="2 3">DSM 12537</strain>
    </source>
</reference>
<dbReference type="InterPro" id="IPR014729">
    <property type="entry name" value="Rossmann-like_a/b/a_fold"/>
</dbReference>